<keyword evidence="5" id="KW-0804">Transcription</keyword>
<organism evidence="8">
    <name type="scientific">Pseudomonas solani</name>
    <dbReference type="NCBI Taxonomy" id="2731552"/>
    <lineage>
        <taxon>Bacteria</taxon>
        <taxon>Pseudomonadati</taxon>
        <taxon>Pseudomonadota</taxon>
        <taxon>Gammaproteobacteria</taxon>
        <taxon>Pseudomonadales</taxon>
        <taxon>Pseudomonadaceae</taxon>
        <taxon>Pseudomonas</taxon>
    </lineage>
</organism>
<dbReference type="InterPro" id="IPR013249">
    <property type="entry name" value="RNA_pol_sigma70_r4_t2"/>
</dbReference>
<dbReference type="GO" id="GO:0016987">
    <property type="term" value="F:sigma factor activity"/>
    <property type="evidence" value="ECO:0007669"/>
    <property type="project" value="UniProtKB-KW"/>
</dbReference>
<gene>
    <name evidence="8" type="ORF">ABS648_18255</name>
</gene>
<dbReference type="Pfam" id="PF08281">
    <property type="entry name" value="Sigma70_r4_2"/>
    <property type="match status" value="1"/>
</dbReference>
<dbReference type="AlphaFoldDB" id="A0AAU7XWM0"/>
<dbReference type="InterPro" id="IPR014284">
    <property type="entry name" value="RNA_pol_sigma-70_dom"/>
</dbReference>
<accession>A0AAU7XWM0</accession>
<evidence type="ECO:0000259" key="6">
    <source>
        <dbReference type="Pfam" id="PF04542"/>
    </source>
</evidence>
<dbReference type="SUPFAM" id="SSF88659">
    <property type="entry name" value="Sigma3 and sigma4 domains of RNA polymerase sigma factors"/>
    <property type="match status" value="1"/>
</dbReference>
<evidence type="ECO:0000256" key="5">
    <source>
        <dbReference type="ARBA" id="ARBA00023163"/>
    </source>
</evidence>
<dbReference type="PANTHER" id="PTHR43133:SF8">
    <property type="entry name" value="RNA POLYMERASE SIGMA FACTOR HI_1459-RELATED"/>
    <property type="match status" value="1"/>
</dbReference>
<evidence type="ECO:0000256" key="4">
    <source>
        <dbReference type="ARBA" id="ARBA00023125"/>
    </source>
</evidence>
<dbReference type="InterPro" id="IPR013325">
    <property type="entry name" value="RNA_pol_sigma_r2"/>
</dbReference>
<dbReference type="SUPFAM" id="SSF88946">
    <property type="entry name" value="Sigma2 domain of RNA polymerase sigma factors"/>
    <property type="match status" value="1"/>
</dbReference>
<keyword evidence="3" id="KW-0731">Sigma factor</keyword>
<dbReference type="Pfam" id="PF04542">
    <property type="entry name" value="Sigma70_r2"/>
    <property type="match status" value="1"/>
</dbReference>
<dbReference type="EMBL" id="CP158373">
    <property type="protein sequence ID" value="XBY61900.1"/>
    <property type="molecule type" value="Genomic_DNA"/>
</dbReference>
<reference evidence="8" key="1">
    <citation type="submission" date="2023-08" db="EMBL/GenBank/DDBJ databases">
        <title>Increased levels of nutrients transform a symbiont into a lethal pathobiont.</title>
        <authorList>
            <person name="Lachnit T."/>
            <person name="Ulrich L."/>
            <person name="Willmer F.M."/>
            <person name="Hasenbein T."/>
            <person name="Steiner L.X."/>
            <person name="Wolters M."/>
            <person name="Herbst E.M."/>
            <person name="Deines P."/>
        </authorList>
    </citation>
    <scope>NUCLEOTIDE SEQUENCE</scope>
    <source>
        <strain evidence="8">T3</strain>
    </source>
</reference>
<dbReference type="InterPro" id="IPR039425">
    <property type="entry name" value="RNA_pol_sigma-70-like"/>
</dbReference>
<evidence type="ECO:0000256" key="1">
    <source>
        <dbReference type="ARBA" id="ARBA00010641"/>
    </source>
</evidence>
<comment type="similarity">
    <text evidence="1">Belongs to the sigma-70 factor family. ECF subfamily.</text>
</comment>
<dbReference type="Gene3D" id="1.10.10.10">
    <property type="entry name" value="Winged helix-like DNA-binding domain superfamily/Winged helix DNA-binding domain"/>
    <property type="match status" value="1"/>
</dbReference>
<dbReference type="NCBIfam" id="TIGR02937">
    <property type="entry name" value="sigma70-ECF"/>
    <property type="match status" value="1"/>
</dbReference>
<name>A0AAU7XWM0_9PSED</name>
<sequence length="190" mass="21851">MELDDEQLMAAVAEGDQRAFATLVQRHLPRAYAIARRVLPEQADAEDAAQEAFTRIWTHAADWQPGRARFTTWLQRILVNQCLDQLRRRKRRPEQGIDALLDELLDPDADTAAEVQRAREAAEVQRVVQRLPDKQRMAVVLCYFEEHSNPQAAELMGVHIKALEGLLGRARAQLRRWLPGRPNEENTDER</sequence>
<keyword evidence="2" id="KW-0805">Transcription regulation</keyword>
<evidence type="ECO:0000256" key="2">
    <source>
        <dbReference type="ARBA" id="ARBA00023015"/>
    </source>
</evidence>
<dbReference type="InterPro" id="IPR036388">
    <property type="entry name" value="WH-like_DNA-bd_sf"/>
</dbReference>
<dbReference type="InterPro" id="IPR007627">
    <property type="entry name" value="RNA_pol_sigma70_r2"/>
</dbReference>
<evidence type="ECO:0000313" key="8">
    <source>
        <dbReference type="EMBL" id="XBY61900.1"/>
    </source>
</evidence>
<dbReference type="RefSeq" id="WP_350446366.1">
    <property type="nucleotide sequence ID" value="NZ_CP158373.1"/>
</dbReference>
<dbReference type="Gene3D" id="1.10.1740.10">
    <property type="match status" value="1"/>
</dbReference>
<keyword evidence="4" id="KW-0238">DNA-binding</keyword>
<evidence type="ECO:0000259" key="7">
    <source>
        <dbReference type="Pfam" id="PF08281"/>
    </source>
</evidence>
<feature type="domain" description="RNA polymerase sigma-70 region 2" evidence="6">
    <location>
        <begin position="23"/>
        <end position="92"/>
    </location>
</feature>
<dbReference type="InterPro" id="IPR013324">
    <property type="entry name" value="RNA_pol_sigma_r3/r4-like"/>
</dbReference>
<proteinExistence type="inferred from homology"/>
<protein>
    <submittedName>
        <fullName evidence="8">Sigma-70 family RNA polymerase sigma factor</fullName>
    </submittedName>
</protein>
<dbReference type="GO" id="GO:0003677">
    <property type="term" value="F:DNA binding"/>
    <property type="evidence" value="ECO:0007669"/>
    <property type="project" value="UniProtKB-KW"/>
</dbReference>
<dbReference type="PANTHER" id="PTHR43133">
    <property type="entry name" value="RNA POLYMERASE ECF-TYPE SIGMA FACTO"/>
    <property type="match status" value="1"/>
</dbReference>
<feature type="domain" description="RNA polymerase sigma factor 70 region 4 type 2" evidence="7">
    <location>
        <begin position="123"/>
        <end position="174"/>
    </location>
</feature>
<dbReference type="GO" id="GO:0006352">
    <property type="term" value="P:DNA-templated transcription initiation"/>
    <property type="evidence" value="ECO:0007669"/>
    <property type="project" value="InterPro"/>
</dbReference>
<evidence type="ECO:0000256" key="3">
    <source>
        <dbReference type="ARBA" id="ARBA00023082"/>
    </source>
</evidence>